<dbReference type="PANTHER" id="PTHR48100:SF10">
    <property type="entry name" value="2-CARBOXY-D-ARABINITOL-1-PHOSPHATASE-RELATED"/>
    <property type="match status" value="1"/>
</dbReference>
<dbReference type="InterPro" id="IPR001345">
    <property type="entry name" value="PG/BPGM_mutase_AS"/>
</dbReference>
<dbReference type="PANTHER" id="PTHR48100">
    <property type="entry name" value="BROAD-SPECIFICITY PHOSPHATASE YOR283W-RELATED"/>
    <property type="match status" value="1"/>
</dbReference>
<dbReference type="InterPro" id="IPR013078">
    <property type="entry name" value="His_Pase_superF_clade-1"/>
</dbReference>
<keyword evidence="2" id="KW-1185">Reference proteome</keyword>
<organism evidence="1 2">
    <name type="scientific">Cylindrotheca closterium</name>
    <dbReference type="NCBI Taxonomy" id="2856"/>
    <lineage>
        <taxon>Eukaryota</taxon>
        <taxon>Sar</taxon>
        <taxon>Stramenopiles</taxon>
        <taxon>Ochrophyta</taxon>
        <taxon>Bacillariophyta</taxon>
        <taxon>Bacillariophyceae</taxon>
        <taxon>Bacillariophycidae</taxon>
        <taxon>Bacillariales</taxon>
        <taxon>Bacillariaceae</taxon>
        <taxon>Cylindrotheca</taxon>
    </lineage>
</organism>
<dbReference type="SMART" id="SM00855">
    <property type="entry name" value="PGAM"/>
    <property type="match status" value="1"/>
</dbReference>
<evidence type="ECO:0000313" key="1">
    <source>
        <dbReference type="EMBL" id="CAJ1964255.1"/>
    </source>
</evidence>
<accession>A0AAD2G5Z9</accession>
<dbReference type="CDD" id="cd07067">
    <property type="entry name" value="HP_PGM_like"/>
    <property type="match status" value="1"/>
</dbReference>
<reference evidence="1" key="1">
    <citation type="submission" date="2023-08" db="EMBL/GenBank/DDBJ databases">
        <authorList>
            <person name="Audoor S."/>
            <person name="Bilcke G."/>
        </authorList>
    </citation>
    <scope>NUCLEOTIDE SEQUENCE</scope>
</reference>
<gene>
    <name evidence="1" type="ORF">CYCCA115_LOCUS20543</name>
</gene>
<dbReference type="Proteomes" id="UP001295423">
    <property type="component" value="Unassembled WGS sequence"/>
</dbReference>
<proteinExistence type="predicted"/>
<sequence>MVSSQKLSSFGVAVAAYCYLATHLLAFTHVSRGVEGFHFKVFLLRHGQTDANAGGIIQGSADFSRLTDLGKQQARDAYNVLPSSPLDTAEDLRISSIYCSPLTRAQQTLAELRKVDSLQPKEAAKLPLDEQTLSNLREIDFYDWEGKDKLELQKVFPESYRAWKAGDPTNLHVFDSSSNIEPAIHYPLLELWERADLVWDEIFWTRKAACRREPCHIDRRTWLVGTSSFGVCDGMGSGSLSGA</sequence>
<dbReference type="PROSITE" id="PS00175">
    <property type="entry name" value="PG_MUTASE"/>
    <property type="match status" value="1"/>
</dbReference>
<dbReference type="InterPro" id="IPR029033">
    <property type="entry name" value="His_PPase_superfam"/>
</dbReference>
<dbReference type="EMBL" id="CAKOGP040002180">
    <property type="protein sequence ID" value="CAJ1964255.1"/>
    <property type="molecule type" value="Genomic_DNA"/>
</dbReference>
<dbReference type="AlphaFoldDB" id="A0AAD2G5Z9"/>
<dbReference type="Gene3D" id="3.40.50.1240">
    <property type="entry name" value="Phosphoglycerate mutase-like"/>
    <property type="match status" value="1"/>
</dbReference>
<dbReference type="InterPro" id="IPR050275">
    <property type="entry name" value="PGM_Phosphatase"/>
</dbReference>
<dbReference type="Pfam" id="PF00300">
    <property type="entry name" value="His_Phos_1"/>
    <property type="match status" value="1"/>
</dbReference>
<protein>
    <submittedName>
        <fullName evidence="1">Uncharacterized protein</fullName>
    </submittedName>
</protein>
<dbReference type="GO" id="GO:0016791">
    <property type="term" value="F:phosphatase activity"/>
    <property type="evidence" value="ECO:0007669"/>
    <property type="project" value="TreeGrafter"/>
</dbReference>
<dbReference type="SUPFAM" id="SSF53254">
    <property type="entry name" value="Phosphoglycerate mutase-like"/>
    <property type="match status" value="1"/>
</dbReference>
<evidence type="ECO:0000313" key="2">
    <source>
        <dbReference type="Proteomes" id="UP001295423"/>
    </source>
</evidence>
<comment type="caution">
    <text evidence="1">The sequence shown here is derived from an EMBL/GenBank/DDBJ whole genome shotgun (WGS) entry which is preliminary data.</text>
</comment>
<name>A0AAD2G5Z9_9STRA</name>